<dbReference type="FunFam" id="1.25.10.10:FF:000080">
    <property type="entry name" value="lisH domain and HEAT repeat-containing protein KIAA1468 homolog"/>
    <property type="match status" value="1"/>
</dbReference>
<dbReference type="GO" id="GO:0055037">
    <property type="term" value="C:recycling endosome"/>
    <property type="evidence" value="ECO:0007669"/>
    <property type="project" value="TreeGrafter"/>
</dbReference>
<dbReference type="GO" id="GO:0032367">
    <property type="term" value="P:intracellular cholesterol transport"/>
    <property type="evidence" value="ECO:0007669"/>
    <property type="project" value="InterPro"/>
</dbReference>
<name>A0A8C8GI85_ONCTS</name>
<dbReference type="InterPro" id="IPR011989">
    <property type="entry name" value="ARM-like"/>
</dbReference>
<sequence length="1091" mass="121403">MAAGNVNPFNLSDSEDEADQRAEDGVHIEKSPSVGTQGPSSNNPFSPQADAEPPALLVSSTRTSPSVEGISVSVAAAAMTVALAETRVSVDVIAAQLIRDHYILTALEFHTELLESGRELPRLRDYFSNPGNFERQTGTPPACKEQGLGPGGPLNRAGSISTLDSLDFARYSDDGNRESDERVAVLEFELRKAKETIQALRTNLTQAAESDTQERNKNYSSHPETQEPIRPLEKRALNFLVNEYLLKNEYKLSAITFSDENDDQDFELWDDVGLNIPKPPDLLQIYRNCGSALPSPRNTVDVAVGVESGELTGNYITQKSDLLQQQQTEVVEELEYQISLLNEEKQSLADYIKKLQSEIQSLRRTVSPPPHDQGSQPNPPSSSNPPQPLLDNGQYLDIRGASEPDKPPLRAPPTQTISNPTHTSSQPHAKLKSRGTVVFDQPNRKLSPAFQQALLSFCKMSADSRLGAEVSRIADNEESVMLMLGRCLPHIVPNVLLAKREELIPLILCTACLHPEPKERDQLLHILFNLIKRPDDEQRQMILTGCVAFARHVGPTRVEAELLPQCWEQINHKYPERRLLVAEACGALAPYLPKEIRSSLVLSMLQQMLAEDKADMVREAVVKSLAIIMGYIDDPDKYSQGFELMLLSLGDPSERVVSAIHQVFIPAFAAWTTELGNLQTTLIPSLLARIEKLLKQGEHGLDEHKLHMFLSALQSLIPPLFSVVIQNAPFTHRVNLQGDIPPIEVTRFPRPASPLQDIATIVGSRETLSALLILYDYQLEHEGTTGWDSLLWVVNQLLPQLIDIVGRINVASTTCVHEFSRFFWRLCRTFGKIFTNTKVKPQFQEILRLSEENVDALTGNGILTKATVPIYATGVLTCYNQDEDRKLLVGFLEDVMTTLSLSHAPLDSLKASFVELGANPVYHELLLTVLWYGVVHTSALVRCTAARMFELILRGMSEALIDRRVAPALITLCSGPEFSVRISTIPAFGTIMETVTQKELLERVKMQLASFLEDPQYQDQHSLHMEIIRTFGRVGPNAEPRFRDEFVLPHLHKLALGNNVQATESKRIDIATQLFEAYSALSCCSCQMVTE</sequence>
<organism evidence="2 3">
    <name type="scientific">Oncorhynchus tshawytscha</name>
    <name type="common">Chinook salmon</name>
    <name type="synonym">Salmo tshawytscha</name>
    <dbReference type="NCBI Taxonomy" id="74940"/>
    <lineage>
        <taxon>Eukaryota</taxon>
        <taxon>Metazoa</taxon>
        <taxon>Chordata</taxon>
        <taxon>Craniata</taxon>
        <taxon>Vertebrata</taxon>
        <taxon>Euteleostomi</taxon>
        <taxon>Actinopterygii</taxon>
        <taxon>Neopterygii</taxon>
        <taxon>Teleostei</taxon>
        <taxon>Protacanthopterygii</taxon>
        <taxon>Salmoniformes</taxon>
        <taxon>Salmonidae</taxon>
        <taxon>Salmoninae</taxon>
        <taxon>Oncorhynchus</taxon>
    </lineage>
</organism>
<dbReference type="AlphaFoldDB" id="A0A8C8GI85"/>
<dbReference type="Gene3D" id="1.25.10.10">
    <property type="entry name" value="Leucine-rich Repeat Variant"/>
    <property type="match status" value="2"/>
</dbReference>
<gene>
    <name evidence="2" type="primary">RELCH</name>
</gene>
<feature type="compositionally biased region" description="Basic and acidic residues" evidence="1">
    <location>
        <begin position="19"/>
        <end position="30"/>
    </location>
</feature>
<evidence type="ECO:0000313" key="3">
    <source>
        <dbReference type="Proteomes" id="UP000694402"/>
    </source>
</evidence>
<dbReference type="SUPFAM" id="SSF48371">
    <property type="entry name" value="ARM repeat"/>
    <property type="match status" value="1"/>
</dbReference>
<dbReference type="InterPro" id="IPR040362">
    <property type="entry name" value="RELCH"/>
</dbReference>
<dbReference type="Ensembl" id="ENSOTST00005053368.2">
    <property type="protein sequence ID" value="ENSOTSP00005049081.2"/>
    <property type="gene ID" value="ENSOTSG00005011245.2"/>
</dbReference>
<dbReference type="InterPro" id="IPR006594">
    <property type="entry name" value="LisH"/>
</dbReference>
<evidence type="ECO:0000256" key="1">
    <source>
        <dbReference type="SAM" id="MobiDB-lite"/>
    </source>
</evidence>
<reference evidence="2" key="1">
    <citation type="submission" date="2025-08" db="UniProtKB">
        <authorList>
            <consortium name="Ensembl"/>
        </authorList>
    </citation>
    <scope>IDENTIFICATION</scope>
</reference>
<dbReference type="SMART" id="SM00667">
    <property type="entry name" value="LisH"/>
    <property type="match status" value="1"/>
</dbReference>
<dbReference type="PANTHER" id="PTHR32059:SF0">
    <property type="entry name" value="RAB11-BINDING PROTEIN RELCH"/>
    <property type="match status" value="1"/>
</dbReference>
<proteinExistence type="predicted"/>
<dbReference type="InterPro" id="IPR016024">
    <property type="entry name" value="ARM-type_fold"/>
</dbReference>
<dbReference type="PANTHER" id="PTHR32059">
    <property type="entry name" value="RAB11-BINDING PROTEIN RELCH"/>
    <property type="match status" value="1"/>
</dbReference>
<dbReference type="GeneTree" id="ENSGT00390000004385"/>
<dbReference type="PROSITE" id="PS50896">
    <property type="entry name" value="LISH"/>
    <property type="match status" value="1"/>
</dbReference>
<dbReference type="Proteomes" id="UP000694402">
    <property type="component" value="Unassembled WGS sequence"/>
</dbReference>
<feature type="region of interest" description="Disordered" evidence="1">
    <location>
        <begin position="1"/>
        <end position="54"/>
    </location>
</feature>
<accession>A0A8C8GI85</accession>
<feature type="compositionally biased region" description="Pro residues" evidence="1">
    <location>
        <begin position="367"/>
        <end position="388"/>
    </location>
</feature>
<protein>
    <recommendedName>
        <fullName evidence="4">LisH domain-containing protein</fullName>
    </recommendedName>
</protein>
<evidence type="ECO:0008006" key="4">
    <source>
        <dbReference type="Google" id="ProtNLM"/>
    </source>
</evidence>
<feature type="region of interest" description="Disordered" evidence="1">
    <location>
        <begin position="362"/>
        <end position="433"/>
    </location>
</feature>
<evidence type="ECO:0000313" key="2">
    <source>
        <dbReference type="Ensembl" id="ENSOTSP00005049081.2"/>
    </source>
</evidence>
<keyword evidence="3" id="KW-1185">Reference proteome</keyword>
<dbReference type="GO" id="GO:0005802">
    <property type="term" value="C:trans-Golgi network"/>
    <property type="evidence" value="ECO:0007669"/>
    <property type="project" value="InterPro"/>
</dbReference>
<feature type="region of interest" description="Disordered" evidence="1">
    <location>
        <begin position="130"/>
        <end position="159"/>
    </location>
</feature>
<feature type="region of interest" description="Disordered" evidence="1">
    <location>
        <begin position="203"/>
        <end position="230"/>
    </location>
</feature>
<feature type="compositionally biased region" description="Polar residues" evidence="1">
    <location>
        <begin position="33"/>
        <end position="46"/>
    </location>
</feature>
<feature type="compositionally biased region" description="Polar residues" evidence="1">
    <location>
        <begin position="413"/>
        <end position="427"/>
    </location>
</feature>
<reference evidence="2" key="2">
    <citation type="submission" date="2025-09" db="UniProtKB">
        <authorList>
            <consortium name="Ensembl"/>
        </authorList>
    </citation>
    <scope>IDENTIFICATION</scope>
</reference>
<feature type="compositionally biased region" description="Polar residues" evidence="1">
    <location>
        <begin position="130"/>
        <end position="139"/>
    </location>
</feature>